<evidence type="ECO:0000256" key="11">
    <source>
        <dbReference type="ARBA" id="ARBA00023053"/>
    </source>
</evidence>
<dbReference type="NCBIfam" id="TIGR01937">
    <property type="entry name" value="nqrB"/>
    <property type="match status" value="1"/>
</dbReference>
<evidence type="ECO:0000256" key="1">
    <source>
        <dbReference type="ARBA" id="ARBA00022448"/>
    </source>
</evidence>
<name>A0A4R1KDL1_9BACT</name>
<dbReference type="GO" id="GO:0006814">
    <property type="term" value="P:sodium ion transport"/>
    <property type="evidence" value="ECO:0007669"/>
    <property type="project" value="UniProtKB-UniRule"/>
</dbReference>
<evidence type="ECO:0000256" key="17">
    <source>
        <dbReference type="PIRSR" id="PIRSR016055-50"/>
    </source>
</evidence>
<keyword evidence="9 16" id="KW-1133">Transmembrane helix</keyword>
<comment type="cofactor">
    <cofactor evidence="16 17">
        <name>FMN</name>
        <dbReference type="ChEBI" id="CHEBI:58210"/>
    </cofactor>
</comment>
<keyword evidence="8 16" id="KW-1278">Translocase</keyword>
<feature type="transmembrane region" description="Helical" evidence="16">
    <location>
        <begin position="146"/>
        <end position="161"/>
    </location>
</feature>
<keyword evidence="12 16" id="KW-0406">Ion transport</keyword>
<dbReference type="GO" id="GO:0016655">
    <property type="term" value="F:oxidoreductase activity, acting on NAD(P)H, quinone or similar compound as acceptor"/>
    <property type="evidence" value="ECO:0007669"/>
    <property type="project" value="UniProtKB-UniRule"/>
</dbReference>
<dbReference type="GO" id="GO:0005886">
    <property type="term" value="C:plasma membrane"/>
    <property type="evidence" value="ECO:0007669"/>
    <property type="project" value="UniProtKB-SubCell"/>
</dbReference>
<dbReference type="InterPro" id="IPR010966">
    <property type="entry name" value="NqrB"/>
</dbReference>
<keyword evidence="14 16" id="KW-0472">Membrane</keyword>
<keyword evidence="6 16" id="KW-0288">FMN</keyword>
<evidence type="ECO:0000256" key="16">
    <source>
        <dbReference type="HAMAP-Rule" id="MF_00426"/>
    </source>
</evidence>
<dbReference type="Proteomes" id="UP000294614">
    <property type="component" value="Unassembled WGS sequence"/>
</dbReference>
<keyword evidence="4 16" id="KW-0597">Phosphoprotein</keyword>
<evidence type="ECO:0000256" key="10">
    <source>
        <dbReference type="ARBA" id="ARBA00023027"/>
    </source>
</evidence>
<evidence type="ECO:0000256" key="7">
    <source>
        <dbReference type="ARBA" id="ARBA00022692"/>
    </source>
</evidence>
<feature type="transmembrane region" description="Helical" evidence="16">
    <location>
        <begin position="311"/>
        <end position="328"/>
    </location>
</feature>
<dbReference type="AlphaFoldDB" id="A0A4R1KDL1"/>
<dbReference type="EMBL" id="SMGG01000003">
    <property type="protein sequence ID" value="TCK62662.1"/>
    <property type="molecule type" value="Genomic_DNA"/>
</dbReference>
<comment type="function">
    <text evidence="16">NQR complex catalyzes the reduction of ubiquinone-1 to ubiquinol by two successive reactions, coupled with the transport of Na(+) ions from the cytoplasm to the periplasm. NqrA to NqrE are probably involved in the second step, the conversion of ubisemiquinone to ubiquinol.</text>
</comment>
<organism evidence="18 19">
    <name type="scientific">Seleniivibrio woodruffii</name>
    <dbReference type="NCBI Taxonomy" id="1078050"/>
    <lineage>
        <taxon>Bacteria</taxon>
        <taxon>Pseudomonadati</taxon>
        <taxon>Deferribacterota</taxon>
        <taxon>Deferribacteres</taxon>
        <taxon>Deferribacterales</taxon>
        <taxon>Geovibrionaceae</taxon>
        <taxon>Seleniivibrio</taxon>
    </lineage>
</organism>
<dbReference type="RefSeq" id="WP_132872873.1">
    <property type="nucleotide sequence ID" value="NZ_SMGG01000003.1"/>
</dbReference>
<comment type="caution">
    <text evidence="18">The sequence shown here is derived from an EMBL/GenBank/DDBJ whole genome shotgun (WGS) entry which is preliminary data.</text>
</comment>
<dbReference type="HAMAP" id="MF_00426">
    <property type="entry name" value="NqrB"/>
    <property type="match status" value="1"/>
</dbReference>
<keyword evidence="11 16" id="KW-0915">Sodium</keyword>
<evidence type="ECO:0000256" key="9">
    <source>
        <dbReference type="ARBA" id="ARBA00022989"/>
    </source>
</evidence>
<dbReference type="GO" id="GO:0022904">
    <property type="term" value="P:respiratory electron transport chain"/>
    <property type="evidence" value="ECO:0007669"/>
    <property type="project" value="InterPro"/>
</dbReference>
<dbReference type="PANTHER" id="PTHR30578">
    <property type="entry name" value="ELECTRON TRANSPORT COMPLEX PROTEIN RNFD"/>
    <property type="match status" value="1"/>
</dbReference>
<dbReference type="InterPro" id="IPR004338">
    <property type="entry name" value="NqrB/RnfD"/>
</dbReference>
<keyword evidence="2 16" id="KW-1003">Cell membrane</keyword>
<feature type="transmembrane region" description="Helical" evidence="16">
    <location>
        <begin position="249"/>
        <end position="272"/>
    </location>
</feature>
<reference evidence="18 19" key="1">
    <citation type="submission" date="2019-03" db="EMBL/GenBank/DDBJ databases">
        <title>Genomic Encyclopedia of Type Strains, Phase IV (KMG-IV): sequencing the most valuable type-strain genomes for metagenomic binning, comparative biology and taxonomic classification.</title>
        <authorList>
            <person name="Goeker M."/>
        </authorList>
    </citation>
    <scope>NUCLEOTIDE SEQUENCE [LARGE SCALE GENOMIC DNA]</scope>
    <source>
        <strain evidence="18 19">DSM 24984</strain>
    </source>
</reference>
<keyword evidence="5 16" id="KW-0285">Flavoprotein</keyword>
<evidence type="ECO:0000256" key="2">
    <source>
        <dbReference type="ARBA" id="ARBA00022475"/>
    </source>
</evidence>
<dbReference type="GO" id="GO:0010181">
    <property type="term" value="F:FMN binding"/>
    <property type="evidence" value="ECO:0007669"/>
    <property type="project" value="InterPro"/>
</dbReference>
<keyword evidence="19" id="KW-1185">Reference proteome</keyword>
<feature type="transmembrane region" description="Helical" evidence="16">
    <location>
        <begin position="363"/>
        <end position="383"/>
    </location>
</feature>
<dbReference type="GO" id="GO:0055085">
    <property type="term" value="P:transmembrane transport"/>
    <property type="evidence" value="ECO:0007669"/>
    <property type="project" value="InterPro"/>
</dbReference>
<comment type="subunit">
    <text evidence="16">Composed of six subunits; NqrA, NqrB, NqrC, NqrD, NqrE and NqrF.</text>
</comment>
<keyword evidence="15 16" id="KW-0739">Sodium transport</keyword>
<accession>A0A4R1KDL1</accession>
<dbReference type="PIRSF" id="PIRSF016055">
    <property type="entry name" value="NADH-UbQ_OxRdtase_B_su"/>
    <property type="match status" value="1"/>
</dbReference>
<feature type="transmembrane region" description="Helical" evidence="16">
    <location>
        <begin position="279"/>
        <end position="299"/>
    </location>
</feature>
<keyword evidence="3" id="KW-0997">Cell inner membrane</keyword>
<keyword evidence="1 16" id="KW-0813">Transport</keyword>
<evidence type="ECO:0000256" key="8">
    <source>
        <dbReference type="ARBA" id="ARBA00022967"/>
    </source>
</evidence>
<feature type="transmembrane region" description="Helical" evidence="16">
    <location>
        <begin position="54"/>
        <end position="71"/>
    </location>
</feature>
<evidence type="ECO:0000313" key="18">
    <source>
        <dbReference type="EMBL" id="TCK62662.1"/>
    </source>
</evidence>
<evidence type="ECO:0000256" key="3">
    <source>
        <dbReference type="ARBA" id="ARBA00022519"/>
    </source>
</evidence>
<comment type="subcellular location">
    <subcellularLocation>
        <location evidence="16">Cell membrane</location>
        <topology evidence="16">Multi-pass membrane protein</topology>
    </subcellularLocation>
</comment>
<sequence length="396" mass="43411">MKKFFDKYRHLFEKGGRLERWYPVFEMADTFLYNPLHRTKGTTHLRDGIDLKRIMITVVVALIPCTLMAFYNTGLQANLAIAATGTENLEGWRHGLIQAFGVGYDPHSIGANFFHGALYFLPLYIATLAVGGFWELLFSVVRKHEIGEAFLVTSLLYPLILPPTVPIWQAMVALSIGLVLGKEVFGGTGRNFVNPALFARAILFFSYPAGISGDTAWVALDGYSYATPLASQSLSGHIDVSWTDAFLGFIPGSMGETSTLACLFGAAVLIYTGIGSWRIIVSSVAGLFALTFMFNMIGSDTNYMFSLTPDWHLVIGGFAFATVFMATDPVSAAYTDTGKYFYGFLIGAMTALVRVVNPAYPEGAMLAVLFANIFAPLIDYLVMKANIARRAKRYAA</sequence>
<keyword evidence="13 16" id="KW-0830">Ubiquinone</keyword>
<dbReference type="NCBIfam" id="NF003756">
    <property type="entry name" value="PRK05349.1"/>
    <property type="match status" value="1"/>
</dbReference>
<evidence type="ECO:0000256" key="13">
    <source>
        <dbReference type="ARBA" id="ARBA00023075"/>
    </source>
</evidence>
<comment type="similarity">
    <text evidence="16">Belongs to the NqrB/RnfD family.</text>
</comment>
<feature type="transmembrane region" description="Helical" evidence="16">
    <location>
        <begin position="340"/>
        <end position="357"/>
    </location>
</feature>
<gene>
    <name evidence="16" type="primary">nqrB</name>
    <name evidence="18" type="ORF">C8D98_1196</name>
</gene>
<dbReference type="PANTHER" id="PTHR30578:SF1">
    <property type="entry name" value="NA(+)-TRANSLOCATING NADH-QUINONE REDUCTASE SUBUNIT B"/>
    <property type="match status" value="1"/>
</dbReference>
<evidence type="ECO:0000256" key="15">
    <source>
        <dbReference type="ARBA" id="ARBA00023201"/>
    </source>
</evidence>
<evidence type="ECO:0000256" key="4">
    <source>
        <dbReference type="ARBA" id="ARBA00022553"/>
    </source>
</evidence>
<keyword evidence="10 16" id="KW-0520">NAD</keyword>
<protein>
    <recommendedName>
        <fullName evidence="16">Na(+)-translocating NADH-quinone reductase subunit B</fullName>
        <shortName evidence="16">Na(+)-NQR subunit B</shortName>
        <shortName evidence="16">Na(+)-translocating NQR subunit B</shortName>
        <ecNumber evidence="16">7.2.1.1</ecNumber>
    </recommendedName>
    <alternativeName>
        <fullName evidence="16">NQR complex subunit B</fullName>
    </alternativeName>
    <alternativeName>
        <fullName evidence="16">NQR-1 subunit B</fullName>
    </alternativeName>
</protein>
<keyword evidence="7 16" id="KW-0812">Transmembrane</keyword>
<feature type="modified residue" description="FMN phosphoryl threonine" evidence="16 17">
    <location>
        <position position="227"/>
    </location>
</feature>
<dbReference type="OrthoDB" id="9776359at2"/>
<feature type="transmembrane region" description="Helical" evidence="16">
    <location>
        <begin position="113"/>
        <end position="134"/>
    </location>
</feature>
<evidence type="ECO:0000256" key="6">
    <source>
        <dbReference type="ARBA" id="ARBA00022643"/>
    </source>
</evidence>
<evidence type="ECO:0000256" key="14">
    <source>
        <dbReference type="ARBA" id="ARBA00023136"/>
    </source>
</evidence>
<comment type="catalytic activity">
    <reaction evidence="16">
        <text>a ubiquinone + n Na(+)(in) + NADH + H(+) = a ubiquinol + n Na(+)(out) + NAD(+)</text>
        <dbReference type="Rhea" id="RHEA:47748"/>
        <dbReference type="Rhea" id="RHEA-COMP:9565"/>
        <dbReference type="Rhea" id="RHEA-COMP:9566"/>
        <dbReference type="ChEBI" id="CHEBI:15378"/>
        <dbReference type="ChEBI" id="CHEBI:16389"/>
        <dbReference type="ChEBI" id="CHEBI:17976"/>
        <dbReference type="ChEBI" id="CHEBI:29101"/>
        <dbReference type="ChEBI" id="CHEBI:57540"/>
        <dbReference type="ChEBI" id="CHEBI:57945"/>
        <dbReference type="EC" id="7.2.1.1"/>
    </reaction>
</comment>
<evidence type="ECO:0000256" key="12">
    <source>
        <dbReference type="ARBA" id="ARBA00023065"/>
    </source>
</evidence>
<evidence type="ECO:0000256" key="5">
    <source>
        <dbReference type="ARBA" id="ARBA00022630"/>
    </source>
</evidence>
<evidence type="ECO:0000313" key="19">
    <source>
        <dbReference type="Proteomes" id="UP000294614"/>
    </source>
</evidence>
<dbReference type="Pfam" id="PF03116">
    <property type="entry name" value="NQR2_RnfD_RnfE"/>
    <property type="match status" value="1"/>
</dbReference>
<dbReference type="EC" id="7.2.1.1" evidence="16"/>
<proteinExistence type="inferred from homology"/>